<gene>
    <name evidence="1" type="ORF">CFOL_v3_33218</name>
</gene>
<dbReference type="Proteomes" id="UP000187406">
    <property type="component" value="Unassembled WGS sequence"/>
</dbReference>
<name>A0A1Q3DBA0_CEPFO</name>
<feature type="non-terminal residue" evidence="1">
    <location>
        <position position="62"/>
    </location>
</feature>
<proteinExistence type="predicted"/>
<keyword evidence="2" id="KW-1185">Reference proteome</keyword>
<dbReference type="GO" id="GO:0004252">
    <property type="term" value="F:serine-type endopeptidase activity"/>
    <property type="evidence" value="ECO:0007669"/>
    <property type="project" value="InterPro"/>
</dbReference>
<reference evidence="2" key="1">
    <citation type="submission" date="2016-04" db="EMBL/GenBank/DDBJ databases">
        <title>Cephalotus genome sequencing.</title>
        <authorList>
            <person name="Fukushima K."/>
            <person name="Hasebe M."/>
            <person name="Fang X."/>
        </authorList>
    </citation>
    <scope>NUCLEOTIDE SEQUENCE [LARGE SCALE GENOMIC DNA]</scope>
    <source>
        <strain evidence="2">cv. St1</strain>
    </source>
</reference>
<sequence length="62" mass="6773">MMVTGPTHPQPQLGQSSNVQVYLTTQRGMRVGWPRTRDTDILAAIDKAIEDGVNVMSMSLDG</sequence>
<dbReference type="Gene3D" id="3.40.50.200">
    <property type="entry name" value="Peptidase S8/S53 domain"/>
    <property type="match status" value="1"/>
</dbReference>
<dbReference type="InterPro" id="IPR036852">
    <property type="entry name" value="Peptidase_S8/S53_dom_sf"/>
</dbReference>
<dbReference type="GO" id="GO:0006508">
    <property type="term" value="P:proteolysis"/>
    <property type="evidence" value="ECO:0007669"/>
    <property type="project" value="InterPro"/>
</dbReference>
<dbReference type="AlphaFoldDB" id="A0A1Q3DBA0"/>
<evidence type="ECO:0000313" key="1">
    <source>
        <dbReference type="EMBL" id="GAV89806.1"/>
    </source>
</evidence>
<dbReference type="SUPFAM" id="SSF52743">
    <property type="entry name" value="Subtilisin-like"/>
    <property type="match status" value="1"/>
</dbReference>
<protein>
    <submittedName>
        <fullName evidence="1">Uncharacterized protein</fullName>
    </submittedName>
</protein>
<dbReference type="InParanoid" id="A0A1Q3DBA0"/>
<dbReference type="EMBL" id="BDDD01005772">
    <property type="protein sequence ID" value="GAV89806.1"/>
    <property type="molecule type" value="Genomic_DNA"/>
</dbReference>
<organism evidence="1 2">
    <name type="scientific">Cephalotus follicularis</name>
    <name type="common">Albany pitcher plant</name>
    <dbReference type="NCBI Taxonomy" id="3775"/>
    <lineage>
        <taxon>Eukaryota</taxon>
        <taxon>Viridiplantae</taxon>
        <taxon>Streptophyta</taxon>
        <taxon>Embryophyta</taxon>
        <taxon>Tracheophyta</taxon>
        <taxon>Spermatophyta</taxon>
        <taxon>Magnoliopsida</taxon>
        <taxon>eudicotyledons</taxon>
        <taxon>Gunneridae</taxon>
        <taxon>Pentapetalae</taxon>
        <taxon>rosids</taxon>
        <taxon>fabids</taxon>
        <taxon>Oxalidales</taxon>
        <taxon>Cephalotaceae</taxon>
        <taxon>Cephalotus</taxon>
    </lineage>
</organism>
<accession>A0A1Q3DBA0</accession>
<comment type="caution">
    <text evidence="1">The sequence shown here is derived from an EMBL/GenBank/DDBJ whole genome shotgun (WGS) entry which is preliminary data.</text>
</comment>
<evidence type="ECO:0000313" key="2">
    <source>
        <dbReference type="Proteomes" id="UP000187406"/>
    </source>
</evidence>